<evidence type="ECO:0000313" key="2">
    <source>
        <dbReference type="Proteomes" id="UP000613075"/>
    </source>
</evidence>
<dbReference type="Proteomes" id="UP000613075">
    <property type="component" value="Unassembled WGS sequence"/>
</dbReference>
<sequence length="42" mass="4717">MPHFTPENFHNCHLGLLLGRAAILKDRIIDTHMEPHGITAAQ</sequence>
<accession>A0ABR9T0B2</accession>
<keyword evidence="2" id="KW-1185">Reference proteome</keyword>
<gene>
    <name evidence="1" type="ORF">IQK56_28875</name>
</gene>
<reference evidence="1 2" key="1">
    <citation type="submission" date="2020-10" db="EMBL/GenBank/DDBJ databases">
        <title>The draft genomes of Cyclamen pathogen Pseudomonas sp.</title>
        <authorList>
            <person name="Fujikawa T."/>
            <person name="Sawada H."/>
        </authorList>
    </citation>
    <scope>NUCLEOTIDE SEQUENCE [LARGE SCALE GENOMIC DNA]</scope>
    <source>
        <strain evidence="1 2">MAFF 301449</strain>
    </source>
</reference>
<feature type="non-terminal residue" evidence="1">
    <location>
        <position position="42"/>
    </location>
</feature>
<dbReference type="EMBL" id="JADDUM010000299">
    <property type="protein sequence ID" value="MBE8594595.1"/>
    <property type="molecule type" value="Genomic_DNA"/>
</dbReference>
<proteinExistence type="predicted"/>
<evidence type="ECO:0000313" key="1">
    <source>
        <dbReference type="EMBL" id="MBE8594595.1"/>
    </source>
</evidence>
<protein>
    <submittedName>
        <fullName evidence="1">MarR family transcriptional regulator</fullName>
    </submittedName>
</protein>
<comment type="caution">
    <text evidence="1">The sequence shown here is derived from an EMBL/GenBank/DDBJ whole genome shotgun (WGS) entry which is preliminary data.</text>
</comment>
<name>A0ABR9T0B2_9PSED</name>
<organism evidence="1 2">
    <name type="scientific">Pseudomonas cyclaminis</name>
    <dbReference type="NCBI Taxonomy" id="2781239"/>
    <lineage>
        <taxon>Bacteria</taxon>
        <taxon>Pseudomonadati</taxon>
        <taxon>Pseudomonadota</taxon>
        <taxon>Gammaproteobacteria</taxon>
        <taxon>Pseudomonadales</taxon>
        <taxon>Pseudomonadaceae</taxon>
        <taxon>Pseudomonas</taxon>
    </lineage>
</organism>